<dbReference type="EMBL" id="BC005066">
    <property type="protein sequence ID" value="AAH05066.1"/>
    <property type="molecule type" value="mRNA"/>
</dbReference>
<reference evidence="2" key="1">
    <citation type="journal article" date="2004" name="Genome Res.">
        <title>The status, quality, and expansion of the NIH full-length cDNA project: the Mammalian Gene Collection (MGC).</title>
        <authorList>
            <consortium name="The MGC Project Team"/>
            <person name="Gerhard D.S."/>
            <person name="Wagner L."/>
            <person name="Feingold E.A."/>
            <person name="Shenmen C.M."/>
            <person name="Grouse L.H."/>
            <person name="Schuler G."/>
            <person name="Klein S.L."/>
            <person name="Old S."/>
            <person name="Rasooly R."/>
            <person name="Good P."/>
            <person name="Guyer M."/>
            <person name="Peck A.M."/>
            <person name="Derge J.G."/>
            <person name="Lipman D."/>
            <person name="Collins F.S."/>
            <person name="Jang W."/>
            <person name="Sherry S."/>
            <person name="Feolo M."/>
            <person name="Misquitta L."/>
            <person name="Lee E."/>
            <person name="Rotmistrovsky K."/>
            <person name="Greenhut S.F."/>
            <person name="Schaefer C.F."/>
            <person name="Buetow K."/>
            <person name="Bonner T.I."/>
            <person name="Haussler D."/>
            <person name="Kent J."/>
            <person name="Kiekhaus M."/>
            <person name="Furey T."/>
            <person name="Brent M."/>
            <person name="Prange C."/>
            <person name="Schreiber K."/>
            <person name="Shapiro N."/>
            <person name="Bhat N.K."/>
            <person name="Hopkins R.F."/>
            <person name="Hsie F."/>
            <person name="Driscoll T."/>
            <person name="Soares M.B."/>
            <person name="Casavant T.L."/>
            <person name="Scheetz T.E."/>
            <person name="Brown-stein M.J."/>
            <person name="Usdin T.B."/>
            <person name="Toshiyuki S."/>
            <person name="Carninci P."/>
            <person name="Piao Y."/>
            <person name="Dudekula D.B."/>
            <person name="Ko M.S."/>
            <person name="Kawakami K."/>
            <person name="Suzuki Y."/>
            <person name="Sugano S."/>
            <person name="Gruber C.E."/>
            <person name="Smith M.R."/>
            <person name="Simmons B."/>
            <person name="Moore T."/>
            <person name="Waterman R."/>
            <person name="Johnson S.L."/>
            <person name="Ruan Y."/>
            <person name="Wei C.L."/>
            <person name="Mathavan S."/>
            <person name="Gunaratne P.H."/>
            <person name="Wu J."/>
            <person name="Garcia A.M."/>
            <person name="Hulyk S.W."/>
            <person name="Fuh E."/>
            <person name="Yuan Y."/>
            <person name="Sneed A."/>
            <person name="Kowis C."/>
            <person name="Hodgson A."/>
            <person name="Muzny D.M."/>
            <person name="McPherson J."/>
            <person name="Gibbs R.A."/>
            <person name="Fahey J."/>
            <person name="Helton E."/>
            <person name="Ketteman M."/>
            <person name="Madan A."/>
            <person name="Rodrigues S."/>
            <person name="Sanchez A."/>
            <person name="Whiting M."/>
            <person name="Madari A."/>
            <person name="Young A.C."/>
            <person name="Wetherby K.D."/>
            <person name="Granite S.J."/>
            <person name="Kwong P.N."/>
            <person name="Brinkley C.P."/>
            <person name="Pearson R.L."/>
            <person name="Bouffard G.G."/>
            <person name="Blakesly R.W."/>
            <person name="Green E.D."/>
            <person name="Dickson M.C."/>
            <person name="Rodriguez A.C."/>
            <person name="Grimwood J."/>
            <person name="Schmutz J."/>
            <person name="Myers R.M."/>
            <person name="Butterfield Y.S."/>
            <person name="Griffith M."/>
            <person name="Griffith O.L."/>
            <person name="Krzywinski M.I."/>
            <person name="Liao N."/>
            <person name="Morin R."/>
            <person name="Morrin R."/>
            <person name="Palmquist D."/>
            <person name="Petrescu A.S."/>
            <person name="Skalska U."/>
            <person name="Smailus D.E."/>
            <person name="Stott J.M."/>
            <person name="Schnerch A."/>
            <person name="Schein J.E."/>
            <person name="Jones S.J."/>
            <person name="Holt R.A."/>
            <person name="Baross A."/>
            <person name="Marra M.A."/>
            <person name="Clifton S."/>
            <person name="Makowski K.A."/>
            <person name="Bosak S."/>
            <person name="Malek J."/>
        </authorList>
    </citation>
    <scope>NUCLEOTIDE SEQUENCE [LARGE SCALE MRNA]</scope>
    <source>
        <tissue evidence="2">Kidney</tissue>
    </source>
</reference>
<sequence length="40" mass="4197">TPSQQLVCPCSAAGATWSPPQRCLGSFGSHQRERPSPLSA</sequence>
<organism evidence="2">
    <name type="scientific">Homo sapiens</name>
    <name type="common">Human</name>
    <dbReference type="NCBI Taxonomy" id="9606"/>
    <lineage>
        <taxon>Eukaryota</taxon>
        <taxon>Metazoa</taxon>
        <taxon>Chordata</taxon>
        <taxon>Craniata</taxon>
        <taxon>Vertebrata</taxon>
        <taxon>Euteleostomi</taxon>
        <taxon>Mammalia</taxon>
        <taxon>Eutheria</taxon>
        <taxon>Euarchontoglires</taxon>
        <taxon>Primates</taxon>
        <taxon>Haplorrhini</taxon>
        <taxon>Catarrhini</taxon>
        <taxon>Hominidae</taxon>
        <taxon>Homo</taxon>
    </lineage>
</organism>
<name>Q9BSG2_HUMAN</name>
<protein>
    <submittedName>
        <fullName evidence="2">Uncharacterized protein</fullName>
    </submittedName>
</protein>
<evidence type="ECO:0000313" key="2">
    <source>
        <dbReference type="EMBL" id="AAH05066.1"/>
    </source>
</evidence>
<feature type="non-terminal residue" evidence="2">
    <location>
        <position position="1"/>
    </location>
</feature>
<feature type="compositionally biased region" description="Basic and acidic residues" evidence="1">
    <location>
        <begin position="30"/>
        <end position="40"/>
    </location>
</feature>
<proteinExistence type="evidence at transcript level"/>
<evidence type="ECO:0000256" key="1">
    <source>
        <dbReference type="SAM" id="MobiDB-lite"/>
    </source>
</evidence>
<feature type="region of interest" description="Disordered" evidence="1">
    <location>
        <begin position="21"/>
        <end position="40"/>
    </location>
</feature>
<accession>Q9BSG2</accession>
<dbReference type="AlphaFoldDB" id="Q9BSG2"/>